<dbReference type="PROSITE" id="PS50110">
    <property type="entry name" value="RESPONSE_REGULATORY"/>
    <property type="match status" value="1"/>
</dbReference>
<gene>
    <name evidence="10" type="ORF">GCM10010995_20890</name>
</gene>
<dbReference type="Proteomes" id="UP000636949">
    <property type="component" value="Unassembled WGS sequence"/>
</dbReference>
<feature type="domain" description="OmpR/PhoB-type" evidence="9">
    <location>
        <begin position="137"/>
        <end position="234"/>
    </location>
</feature>
<dbReference type="InterPro" id="IPR011006">
    <property type="entry name" value="CheY-like_superfamily"/>
</dbReference>
<dbReference type="OrthoDB" id="5700660at2"/>
<evidence type="ECO:0000256" key="6">
    <source>
        <dbReference type="PROSITE-ProRule" id="PRU00169"/>
    </source>
</evidence>
<reference evidence="10" key="1">
    <citation type="journal article" date="2014" name="Int. J. Syst. Evol. Microbiol.">
        <title>Complete genome sequence of Corynebacterium casei LMG S-19264T (=DSM 44701T), isolated from a smear-ripened cheese.</title>
        <authorList>
            <consortium name="US DOE Joint Genome Institute (JGI-PGF)"/>
            <person name="Walter F."/>
            <person name="Albersmeier A."/>
            <person name="Kalinowski J."/>
            <person name="Ruckert C."/>
        </authorList>
    </citation>
    <scope>NUCLEOTIDE SEQUENCE</scope>
    <source>
        <strain evidence="10">CGMCC 1.15758</strain>
    </source>
</reference>
<comment type="caution">
    <text evidence="10">The sequence shown here is derived from an EMBL/GenBank/DDBJ whole genome shotgun (WGS) entry which is preliminary data.</text>
</comment>
<evidence type="ECO:0000256" key="5">
    <source>
        <dbReference type="ARBA" id="ARBA00023163"/>
    </source>
</evidence>
<evidence type="ECO:0000259" key="8">
    <source>
        <dbReference type="PROSITE" id="PS50110"/>
    </source>
</evidence>
<keyword evidence="1 6" id="KW-0597">Phosphoprotein</keyword>
<dbReference type="Pfam" id="PF00072">
    <property type="entry name" value="Response_reg"/>
    <property type="match status" value="1"/>
</dbReference>
<name>A0A8J2Z5J2_9GAMM</name>
<evidence type="ECO:0000259" key="9">
    <source>
        <dbReference type="PROSITE" id="PS51755"/>
    </source>
</evidence>
<dbReference type="Gene3D" id="3.40.50.2300">
    <property type="match status" value="1"/>
</dbReference>
<keyword evidence="5" id="KW-0804">Transcription</keyword>
<dbReference type="SMART" id="SM00448">
    <property type="entry name" value="REC"/>
    <property type="match status" value="1"/>
</dbReference>
<dbReference type="GO" id="GO:0032993">
    <property type="term" value="C:protein-DNA complex"/>
    <property type="evidence" value="ECO:0007669"/>
    <property type="project" value="TreeGrafter"/>
</dbReference>
<protein>
    <submittedName>
        <fullName evidence="10">DNA-binding response regulator</fullName>
    </submittedName>
</protein>
<keyword evidence="2" id="KW-0902">Two-component regulatory system</keyword>
<evidence type="ECO:0000256" key="4">
    <source>
        <dbReference type="ARBA" id="ARBA00023125"/>
    </source>
</evidence>
<sequence length="241" mass="27754">MLDVNEILIVDDEPVICELIESILQSKGYMTHSAYSGKAMLEYLSQKIPSLIILDYQLPDLTGHSLCQKVRQKSQVPILMVTAHDSQANLIRSFELGIDDFLAKPFDPKELLLRMEAILRRSRKTQIALSQSTQEDQINYRFDRWHFEPSALNLVDKNNINKKLNLTEYEVKLLSLFCANAERIITREQIHKALESHADDASLQAINVYVYRLRNKIGKDLIQSIRYKGYKFLADVQVIAS</sequence>
<feature type="DNA-binding region" description="OmpR/PhoB-type" evidence="7">
    <location>
        <begin position="137"/>
        <end position="234"/>
    </location>
</feature>
<keyword evidence="3" id="KW-0805">Transcription regulation</keyword>
<dbReference type="AlphaFoldDB" id="A0A8J2Z5J2"/>
<feature type="domain" description="Response regulatory" evidence="8">
    <location>
        <begin position="6"/>
        <end position="119"/>
    </location>
</feature>
<dbReference type="PANTHER" id="PTHR48111">
    <property type="entry name" value="REGULATOR OF RPOS"/>
    <property type="match status" value="1"/>
</dbReference>
<dbReference type="SUPFAM" id="SSF46894">
    <property type="entry name" value="C-terminal effector domain of the bipartite response regulators"/>
    <property type="match status" value="1"/>
</dbReference>
<accession>A0A8J2Z5J2</accession>
<evidence type="ECO:0000313" key="11">
    <source>
        <dbReference type="Proteomes" id="UP000636949"/>
    </source>
</evidence>
<evidence type="ECO:0000256" key="3">
    <source>
        <dbReference type="ARBA" id="ARBA00023015"/>
    </source>
</evidence>
<organism evidence="10 11">
    <name type="scientific">Cysteiniphilum litorale</name>
    <dbReference type="NCBI Taxonomy" id="2056700"/>
    <lineage>
        <taxon>Bacteria</taxon>
        <taxon>Pseudomonadati</taxon>
        <taxon>Pseudomonadota</taxon>
        <taxon>Gammaproteobacteria</taxon>
        <taxon>Thiotrichales</taxon>
        <taxon>Fastidiosibacteraceae</taxon>
        <taxon>Cysteiniphilum</taxon>
    </lineage>
</organism>
<dbReference type="Pfam" id="PF00486">
    <property type="entry name" value="Trans_reg_C"/>
    <property type="match status" value="1"/>
</dbReference>
<proteinExistence type="predicted"/>
<dbReference type="EMBL" id="BMJS01000027">
    <property type="protein sequence ID" value="GGG03282.1"/>
    <property type="molecule type" value="Genomic_DNA"/>
</dbReference>
<evidence type="ECO:0000256" key="2">
    <source>
        <dbReference type="ARBA" id="ARBA00023012"/>
    </source>
</evidence>
<dbReference type="InterPro" id="IPR001789">
    <property type="entry name" value="Sig_transdc_resp-reg_receiver"/>
</dbReference>
<dbReference type="SMART" id="SM00862">
    <property type="entry name" value="Trans_reg_C"/>
    <property type="match status" value="1"/>
</dbReference>
<dbReference type="InterPro" id="IPR016032">
    <property type="entry name" value="Sig_transdc_resp-reg_C-effctor"/>
</dbReference>
<dbReference type="InterPro" id="IPR036388">
    <property type="entry name" value="WH-like_DNA-bd_sf"/>
</dbReference>
<dbReference type="Gene3D" id="1.10.10.10">
    <property type="entry name" value="Winged helix-like DNA-binding domain superfamily/Winged helix DNA-binding domain"/>
    <property type="match status" value="1"/>
</dbReference>
<evidence type="ECO:0000256" key="1">
    <source>
        <dbReference type="ARBA" id="ARBA00022553"/>
    </source>
</evidence>
<keyword evidence="4 7" id="KW-0238">DNA-binding</keyword>
<evidence type="ECO:0000313" key="10">
    <source>
        <dbReference type="EMBL" id="GGG03282.1"/>
    </source>
</evidence>
<dbReference type="PANTHER" id="PTHR48111:SF1">
    <property type="entry name" value="TWO-COMPONENT RESPONSE REGULATOR ORR33"/>
    <property type="match status" value="1"/>
</dbReference>
<dbReference type="RefSeq" id="WP_117003415.1">
    <property type="nucleotide sequence ID" value="NZ_BMJS01000027.1"/>
</dbReference>
<dbReference type="GO" id="GO:0000976">
    <property type="term" value="F:transcription cis-regulatory region binding"/>
    <property type="evidence" value="ECO:0007669"/>
    <property type="project" value="TreeGrafter"/>
</dbReference>
<dbReference type="GO" id="GO:0000156">
    <property type="term" value="F:phosphorelay response regulator activity"/>
    <property type="evidence" value="ECO:0007669"/>
    <property type="project" value="TreeGrafter"/>
</dbReference>
<dbReference type="CDD" id="cd00383">
    <property type="entry name" value="trans_reg_C"/>
    <property type="match status" value="1"/>
</dbReference>
<dbReference type="SUPFAM" id="SSF52172">
    <property type="entry name" value="CheY-like"/>
    <property type="match status" value="1"/>
</dbReference>
<dbReference type="PROSITE" id="PS51755">
    <property type="entry name" value="OMPR_PHOB"/>
    <property type="match status" value="1"/>
</dbReference>
<reference evidence="10" key="2">
    <citation type="submission" date="2020-09" db="EMBL/GenBank/DDBJ databases">
        <authorList>
            <person name="Sun Q."/>
            <person name="Zhou Y."/>
        </authorList>
    </citation>
    <scope>NUCLEOTIDE SEQUENCE</scope>
    <source>
        <strain evidence="10">CGMCC 1.15758</strain>
    </source>
</reference>
<evidence type="ECO:0000256" key="7">
    <source>
        <dbReference type="PROSITE-ProRule" id="PRU01091"/>
    </source>
</evidence>
<dbReference type="InterPro" id="IPR039420">
    <property type="entry name" value="WalR-like"/>
</dbReference>
<keyword evidence="11" id="KW-1185">Reference proteome</keyword>
<dbReference type="GO" id="GO:0006355">
    <property type="term" value="P:regulation of DNA-templated transcription"/>
    <property type="evidence" value="ECO:0007669"/>
    <property type="project" value="InterPro"/>
</dbReference>
<dbReference type="CDD" id="cd17574">
    <property type="entry name" value="REC_OmpR"/>
    <property type="match status" value="1"/>
</dbReference>
<dbReference type="GO" id="GO:0005829">
    <property type="term" value="C:cytosol"/>
    <property type="evidence" value="ECO:0007669"/>
    <property type="project" value="TreeGrafter"/>
</dbReference>
<feature type="modified residue" description="4-aspartylphosphate" evidence="6">
    <location>
        <position position="55"/>
    </location>
</feature>
<dbReference type="InterPro" id="IPR001867">
    <property type="entry name" value="OmpR/PhoB-type_DNA-bd"/>
</dbReference>